<evidence type="ECO:0000256" key="13">
    <source>
        <dbReference type="RuleBase" id="RU365081"/>
    </source>
</evidence>
<evidence type="ECO:0000313" key="17">
    <source>
        <dbReference type="RefSeq" id="XP_003745263.1"/>
    </source>
</evidence>
<dbReference type="GeneID" id="100906805"/>
<evidence type="ECO:0000256" key="14">
    <source>
        <dbReference type="SAM" id="MobiDB-lite"/>
    </source>
</evidence>
<dbReference type="GO" id="GO:0005634">
    <property type="term" value="C:nucleus"/>
    <property type="evidence" value="ECO:0007669"/>
    <property type="project" value="UniProtKB-SubCell"/>
</dbReference>
<keyword evidence="6 12" id="KW-0694">RNA-binding</keyword>
<dbReference type="Pfam" id="PF16088">
    <property type="entry name" value="BORCS7"/>
    <property type="match status" value="1"/>
</dbReference>
<dbReference type="InterPro" id="IPR035542">
    <property type="entry name" value="CRIP"/>
</dbReference>
<dbReference type="SMART" id="SM00360">
    <property type="entry name" value="RRM"/>
    <property type="match status" value="1"/>
</dbReference>
<feature type="region of interest" description="Disordered" evidence="14">
    <location>
        <begin position="198"/>
        <end position="233"/>
    </location>
</feature>
<reference evidence="17" key="1">
    <citation type="submission" date="2025-08" db="UniProtKB">
        <authorList>
            <consortium name="RefSeq"/>
        </authorList>
    </citation>
    <scope>IDENTIFICATION</scope>
</reference>
<evidence type="ECO:0000256" key="12">
    <source>
        <dbReference type="PROSITE-ProRule" id="PRU00176"/>
    </source>
</evidence>
<keyword evidence="9" id="KW-0458">Lysosome</keyword>
<dbReference type="InterPro" id="IPR035979">
    <property type="entry name" value="RBD_domain_sf"/>
</dbReference>
<dbReference type="InterPro" id="IPR000504">
    <property type="entry name" value="RRM_dom"/>
</dbReference>
<evidence type="ECO:0000256" key="9">
    <source>
        <dbReference type="ARBA" id="ARBA00023228"/>
    </source>
</evidence>
<dbReference type="PANTHER" id="PTHR45843">
    <property type="entry name" value="PEPTIDYL-PROLYL CIS-TRANS ISOMERASE-LIKE 4"/>
    <property type="match status" value="1"/>
</dbReference>
<feature type="compositionally biased region" description="Basic and acidic residues" evidence="14">
    <location>
        <begin position="202"/>
        <end position="211"/>
    </location>
</feature>
<keyword evidence="16" id="KW-1185">Reference proteome</keyword>
<dbReference type="Gene3D" id="3.30.70.330">
    <property type="match status" value="1"/>
</dbReference>
<dbReference type="AlphaFoldDB" id="A0AAJ6QVH8"/>
<evidence type="ECO:0000256" key="5">
    <source>
        <dbReference type="ARBA" id="ARBA00005433"/>
    </source>
</evidence>
<evidence type="ECO:0000256" key="7">
    <source>
        <dbReference type="ARBA" id="ARBA00023110"/>
    </source>
</evidence>
<evidence type="ECO:0000259" key="15">
    <source>
        <dbReference type="PROSITE" id="PS50102"/>
    </source>
</evidence>
<evidence type="ECO:0000256" key="2">
    <source>
        <dbReference type="ARBA" id="ARBA00002388"/>
    </source>
</evidence>
<keyword evidence="11 13" id="KW-0539">Nucleus</keyword>
<sequence length="595" mass="66976">MSLLIKVVEVVNGVICDKDERPFQDIMITHTVILDDPFAEPENLEYPASPEVTLEMLKSDRIACYEDIAEYEGRTAEEIEEALKEKEAKARATVLEIIGDLPDADMAPPENVLFVCKLNPVTNDDDLELIFSRFGEIRGCEIIRDRKTGESLQYAFIEFANKESCEHAYFKMDNVLIDDRRIHVDFSQSVAKVKWKGKGRGVKGDWSDARKSQKRERSRSPDNRHRSHRKTSHKLKLFDPNQEFTDLDHMAGQIKAQTDVNDVETCSVDEIECSIAIQRLHRPEHSLQRLRALNTLETRPCTTFDELINDLKTIENIRRDAAFVGTNRKRAVHKVELEDTSFTGKCFVTDKCSLLGLGWLRKDPHGRILNLKFISNAISQVTKSPSDNADEMALMKKIKAQYPEVIEGKMGTCLKYEAVILLKMDAKLLFKKIFFLRHPSFISHIIVNLRAFPGTVLETCEVAVICDLVICNFAISRSPQSIGGSGAPPASPMSTPTGAKVLFEDSKSRLADKVQSNVNGLGSLARQILKGARTQQTLANAAKNFAAQDGAINNSEMNLSKMQTLVASMQLQTAALQRNVQMIPELKQQMEDMRF</sequence>
<dbReference type="RefSeq" id="XP_003745263.1">
    <property type="nucleotide sequence ID" value="XM_003745215.1"/>
</dbReference>
<name>A0AAJ6QVH8_9ACAR</name>
<gene>
    <name evidence="17" type="primary">LOC100906805</name>
</gene>
<proteinExistence type="inferred from homology"/>
<evidence type="ECO:0000256" key="1">
    <source>
        <dbReference type="ARBA" id="ARBA00000971"/>
    </source>
</evidence>
<dbReference type="GO" id="GO:0005765">
    <property type="term" value="C:lysosomal membrane"/>
    <property type="evidence" value="ECO:0007669"/>
    <property type="project" value="UniProtKB-SubCell"/>
</dbReference>
<evidence type="ECO:0000256" key="4">
    <source>
        <dbReference type="ARBA" id="ARBA00004656"/>
    </source>
</evidence>
<evidence type="ECO:0000256" key="10">
    <source>
        <dbReference type="ARBA" id="ARBA00023235"/>
    </source>
</evidence>
<comment type="similarity">
    <text evidence="13">Belongs to the cyclophilin-type PPIase family. PPIL4 subfamily.</text>
</comment>
<dbReference type="KEGG" id="goe:100906805"/>
<evidence type="ECO:0000256" key="11">
    <source>
        <dbReference type="ARBA" id="ARBA00023242"/>
    </source>
</evidence>
<keyword evidence="10 13" id="KW-0413">Isomerase</keyword>
<comment type="function">
    <text evidence="2 13">PPIases accelerate the folding of proteins. It catalyzes the cis-trans isomerization of proline imidic peptide bonds in oligopeptides.</text>
</comment>
<dbReference type="SUPFAM" id="SSF54928">
    <property type="entry name" value="RNA-binding domain, RBD"/>
    <property type="match status" value="1"/>
</dbReference>
<feature type="domain" description="RRM" evidence="15">
    <location>
        <begin position="111"/>
        <end position="189"/>
    </location>
</feature>
<dbReference type="Proteomes" id="UP000694867">
    <property type="component" value="Unplaced"/>
</dbReference>
<dbReference type="PROSITE" id="PS50102">
    <property type="entry name" value="RRM"/>
    <property type="match status" value="1"/>
</dbReference>
<dbReference type="CDD" id="cd12235">
    <property type="entry name" value="RRM_PPIL4"/>
    <property type="match status" value="1"/>
</dbReference>
<organism evidence="16 17">
    <name type="scientific">Galendromus occidentalis</name>
    <name type="common">western predatory mite</name>
    <dbReference type="NCBI Taxonomy" id="34638"/>
    <lineage>
        <taxon>Eukaryota</taxon>
        <taxon>Metazoa</taxon>
        <taxon>Ecdysozoa</taxon>
        <taxon>Arthropoda</taxon>
        <taxon>Chelicerata</taxon>
        <taxon>Arachnida</taxon>
        <taxon>Acari</taxon>
        <taxon>Parasitiformes</taxon>
        <taxon>Mesostigmata</taxon>
        <taxon>Gamasina</taxon>
        <taxon>Phytoseioidea</taxon>
        <taxon>Phytoseiidae</taxon>
        <taxon>Typhlodrominae</taxon>
        <taxon>Galendromus</taxon>
    </lineage>
</organism>
<dbReference type="InterPro" id="IPR012677">
    <property type="entry name" value="Nucleotide-bd_a/b_plait_sf"/>
</dbReference>
<dbReference type="GO" id="GO:0003755">
    <property type="term" value="F:peptidyl-prolyl cis-trans isomerase activity"/>
    <property type="evidence" value="ECO:0007669"/>
    <property type="project" value="UniProtKB-UniRule"/>
</dbReference>
<evidence type="ECO:0000256" key="3">
    <source>
        <dbReference type="ARBA" id="ARBA00004123"/>
    </source>
</evidence>
<protein>
    <recommendedName>
        <fullName evidence="13">Peptidyl-prolyl cis-trans isomerase</fullName>
        <shortName evidence="13">PPIase</shortName>
        <ecNumber evidence="13">5.2.1.8</ecNumber>
    </recommendedName>
</protein>
<accession>A0AAJ6QVH8</accession>
<keyword evidence="7 13" id="KW-0697">Rotamase</keyword>
<dbReference type="FunFam" id="3.30.70.330:FF:000287">
    <property type="entry name" value="Peptidyl-prolyl cis-trans isomerase"/>
    <property type="match status" value="1"/>
</dbReference>
<comment type="similarity">
    <text evidence="5">Belongs to the BORCS7 family.</text>
</comment>
<comment type="subcellular location">
    <subcellularLocation>
        <location evidence="4">Lysosome membrane</location>
    </subcellularLocation>
    <subcellularLocation>
        <location evidence="3 13">Nucleus</location>
    </subcellularLocation>
</comment>
<dbReference type="EC" id="5.2.1.8" evidence="13"/>
<dbReference type="PANTHER" id="PTHR45843:SF1">
    <property type="entry name" value="PEPTIDYL-PROLYL CIS-TRANS ISOMERASE-LIKE 4"/>
    <property type="match status" value="1"/>
</dbReference>
<keyword evidence="8" id="KW-0472">Membrane</keyword>
<evidence type="ECO:0000313" key="16">
    <source>
        <dbReference type="Proteomes" id="UP000694867"/>
    </source>
</evidence>
<dbReference type="GO" id="GO:0003723">
    <property type="term" value="F:RNA binding"/>
    <property type="evidence" value="ECO:0007669"/>
    <property type="project" value="UniProtKB-UniRule"/>
</dbReference>
<evidence type="ECO:0000256" key="8">
    <source>
        <dbReference type="ARBA" id="ARBA00023136"/>
    </source>
</evidence>
<evidence type="ECO:0000256" key="6">
    <source>
        <dbReference type="ARBA" id="ARBA00022884"/>
    </source>
</evidence>
<dbReference type="InterPro" id="IPR032143">
    <property type="entry name" value="BORCS7"/>
</dbReference>
<dbReference type="Pfam" id="PF00076">
    <property type="entry name" value="RRM_1"/>
    <property type="match status" value="1"/>
</dbReference>
<comment type="catalytic activity">
    <reaction evidence="1 13">
        <text>[protein]-peptidylproline (omega=180) = [protein]-peptidylproline (omega=0)</text>
        <dbReference type="Rhea" id="RHEA:16237"/>
        <dbReference type="Rhea" id="RHEA-COMP:10747"/>
        <dbReference type="Rhea" id="RHEA-COMP:10748"/>
        <dbReference type="ChEBI" id="CHEBI:83833"/>
        <dbReference type="ChEBI" id="CHEBI:83834"/>
        <dbReference type="EC" id="5.2.1.8"/>
    </reaction>
</comment>